<accession>A0A516KUD5</accession>
<organism evidence="1 2">
    <name type="scientific">Microbacterium phage Sharkboy</name>
    <dbReference type="NCBI Taxonomy" id="2590938"/>
    <lineage>
        <taxon>Viruses</taxon>
        <taxon>Duplodnaviria</taxon>
        <taxon>Heunggongvirae</taxon>
        <taxon>Uroviricota</taxon>
        <taxon>Caudoviricetes</taxon>
        <taxon>Dismasvirus</taxon>
        <taxon>Dismasvirus dismas</taxon>
    </lineage>
</organism>
<evidence type="ECO:0000313" key="1">
    <source>
        <dbReference type="EMBL" id="QDP45284.1"/>
    </source>
</evidence>
<sequence length="167" mass="18769">MKRGLRSAAPSGYDHYMSTSTERLTIEADGFQVTIVLHPAYGWKRNTKTRVYVGGEEEVDFSEAYAMQRANAEEHGDPFYPRGTFPEEDKLFARLNRQVVKNQKAVVEELRQTSEEADDVLARAGKLTFSRTAGCGCGCSPAFVPDNMLVHEGRDIESLFITKKKEN</sequence>
<evidence type="ECO:0000313" key="2">
    <source>
        <dbReference type="Proteomes" id="UP000319285"/>
    </source>
</evidence>
<protein>
    <submittedName>
        <fullName evidence="1">Uncharacterized protein</fullName>
    </submittedName>
</protein>
<dbReference type="EMBL" id="MN062717">
    <property type="protein sequence ID" value="QDP45284.1"/>
    <property type="molecule type" value="Genomic_DNA"/>
</dbReference>
<gene>
    <name evidence="1" type="primary">48</name>
    <name evidence="1" type="ORF">SEA_SHARKBOY_48</name>
</gene>
<reference evidence="1 2" key="1">
    <citation type="submission" date="2019-06" db="EMBL/GenBank/DDBJ databases">
        <authorList>
            <person name="Brown A."/>
            <person name="Cleveland K."/>
            <person name="Dibble R."/>
            <person name="Kelso C."/>
            <person name="Luciani P."/>
            <person name="Martinez J."/>
            <person name="Moore S."/>
            <person name="Norman G."/>
            <person name="Paige C."/>
            <person name="Vining M."/>
            <person name="Werley R."/>
            <person name="Semaan N."/>
            <person name="Chung H."/>
            <person name="Caruso S.M."/>
            <person name="Garlena R.A."/>
            <person name="Russell D.A."/>
            <person name="Pope W.H."/>
            <person name="Jacobs-Sera D."/>
            <person name="Hatfull G.F."/>
        </authorList>
    </citation>
    <scope>NUCLEOTIDE SEQUENCE [LARGE SCALE GENOMIC DNA]</scope>
</reference>
<name>A0A516KUD5_9CAUD</name>
<proteinExistence type="predicted"/>
<dbReference type="Proteomes" id="UP000319285">
    <property type="component" value="Segment"/>
</dbReference>